<gene>
    <name evidence="1" type="ORF">Ciccas_003432</name>
</gene>
<dbReference type="Proteomes" id="UP001626550">
    <property type="component" value="Unassembled WGS sequence"/>
</dbReference>
<sequence length="61" mass="7292">MIISNAAGPRLHELYHYRNVENDYQQLQRQQHHQPDVPPRRNRLVSGCVDLRRISRMSLLD</sequence>
<name>A0ABD2QEE2_9PLAT</name>
<organism evidence="1 2">
    <name type="scientific">Cichlidogyrus casuarinus</name>
    <dbReference type="NCBI Taxonomy" id="1844966"/>
    <lineage>
        <taxon>Eukaryota</taxon>
        <taxon>Metazoa</taxon>
        <taxon>Spiralia</taxon>
        <taxon>Lophotrochozoa</taxon>
        <taxon>Platyhelminthes</taxon>
        <taxon>Monogenea</taxon>
        <taxon>Monopisthocotylea</taxon>
        <taxon>Dactylogyridea</taxon>
        <taxon>Ancyrocephalidae</taxon>
        <taxon>Cichlidogyrus</taxon>
    </lineage>
</organism>
<comment type="caution">
    <text evidence="1">The sequence shown here is derived from an EMBL/GenBank/DDBJ whole genome shotgun (WGS) entry which is preliminary data.</text>
</comment>
<dbReference type="EMBL" id="JBJKFK010000311">
    <property type="protein sequence ID" value="KAL3317909.1"/>
    <property type="molecule type" value="Genomic_DNA"/>
</dbReference>
<reference evidence="1 2" key="1">
    <citation type="submission" date="2024-11" db="EMBL/GenBank/DDBJ databases">
        <title>Adaptive evolution of stress response genes in parasites aligns with host niche diversity.</title>
        <authorList>
            <person name="Hahn C."/>
            <person name="Resl P."/>
        </authorList>
    </citation>
    <scope>NUCLEOTIDE SEQUENCE [LARGE SCALE GENOMIC DNA]</scope>
    <source>
        <strain evidence="1">EGGRZ-B1_66</strain>
        <tissue evidence="1">Body</tissue>
    </source>
</reference>
<evidence type="ECO:0000313" key="2">
    <source>
        <dbReference type="Proteomes" id="UP001626550"/>
    </source>
</evidence>
<keyword evidence="2" id="KW-1185">Reference proteome</keyword>
<dbReference type="AlphaFoldDB" id="A0ABD2QEE2"/>
<accession>A0ABD2QEE2</accession>
<protein>
    <submittedName>
        <fullName evidence="1">Uncharacterized protein</fullName>
    </submittedName>
</protein>
<proteinExistence type="predicted"/>
<evidence type="ECO:0000313" key="1">
    <source>
        <dbReference type="EMBL" id="KAL3317909.1"/>
    </source>
</evidence>